<dbReference type="PIRSF" id="PIRSF000390">
    <property type="entry name" value="PLP_StrS"/>
    <property type="match status" value="1"/>
</dbReference>
<dbReference type="InterPro" id="IPR015424">
    <property type="entry name" value="PyrdxlP-dep_Trfase"/>
</dbReference>
<gene>
    <name evidence="5" type="primary">pseC</name>
    <name evidence="5" type="ORF">C8261_13710</name>
</gene>
<dbReference type="InterPro" id="IPR000653">
    <property type="entry name" value="DegT/StrS_aminotransferase"/>
</dbReference>
<dbReference type="CDD" id="cd00616">
    <property type="entry name" value="AHBA_syn"/>
    <property type="match status" value="1"/>
</dbReference>
<dbReference type="Proteomes" id="UP000241193">
    <property type="component" value="Unassembled WGS sequence"/>
</dbReference>
<dbReference type="EMBL" id="PZKC01000012">
    <property type="protein sequence ID" value="PTD95508.1"/>
    <property type="molecule type" value="Genomic_DNA"/>
</dbReference>
<comment type="caution">
    <text evidence="5">The sequence shown here is derived from an EMBL/GenBank/DDBJ whole genome shotgun (WGS) entry which is preliminary data.</text>
</comment>
<evidence type="ECO:0000256" key="2">
    <source>
        <dbReference type="PIRSR" id="PIRSR000390-1"/>
    </source>
</evidence>
<protein>
    <submittedName>
        <fullName evidence="5">UDP-4-amino-4, 6-dideoxy-N-acetyl-beta-L-altrosamine transaminase</fullName>
    </submittedName>
</protein>
<dbReference type="OrthoDB" id="9804264at2"/>
<dbReference type="InterPro" id="IPR015422">
    <property type="entry name" value="PyrdxlP-dep_Trfase_small"/>
</dbReference>
<dbReference type="InterPro" id="IPR020026">
    <property type="entry name" value="PseC"/>
</dbReference>
<evidence type="ECO:0000256" key="3">
    <source>
        <dbReference type="PIRSR" id="PIRSR000390-2"/>
    </source>
</evidence>
<keyword evidence="6" id="KW-1185">Reference proteome</keyword>
<evidence type="ECO:0000256" key="4">
    <source>
        <dbReference type="RuleBase" id="RU004508"/>
    </source>
</evidence>
<feature type="modified residue" description="N6-(pyridoxal phosphate)lysine" evidence="3">
    <location>
        <position position="188"/>
    </location>
</feature>
<evidence type="ECO:0000313" key="5">
    <source>
        <dbReference type="EMBL" id="PTD95508.1"/>
    </source>
</evidence>
<accession>A0A2T4ICP0</accession>
<dbReference type="NCBIfam" id="TIGR03588">
    <property type="entry name" value="PseC"/>
    <property type="match status" value="1"/>
</dbReference>
<dbReference type="Gene3D" id="3.90.1150.10">
    <property type="entry name" value="Aspartate Aminotransferase, domain 1"/>
    <property type="match status" value="1"/>
</dbReference>
<dbReference type="PANTHER" id="PTHR30244:SF34">
    <property type="entry name" value="DTDP-4-AMINO-4,6-DIDEOXYGALACTOSE TRANSAMINASE"/>
    <property type="match status" value="1"/>
</dbReference>
<evidence type="ECO:0000313" key="6">
    <source>
        <dbReference type="Proteomes" id="UP000241193"/>
    </source>
</evidence>
<evidence type="ECO:0000256" key="1">
    <source>
        <dbReference type="ARBA" id="ARBA00037999"/>
    </source>
</evidence>
<dbReference type="GO" id="GO:0030170">
    <property type="term" value="F:pyridoxal phosphate binding"/>
    <property type="evidence" value="ECO:0007669"/>
    <property type="project" value="TreeGrafter"/>
</dbReference>
<dbReference type="SUPFAM" id="SSF53383">
    <property type="entry name" value="PLP-dependent transferases"/>
    <property type="match status" value="1"/>
</dbReference>
<reference evidence="5 6" key="1">
    <citation type="submission" date="2018-03" db="EMBL/GenBank/DDBJ databases">
        <authorList>
            <person name="Keele B.F."/>
        </authorList>
    </citation>
    <scope>NUCLEOTIDE SEQUENCE [LARGE SCALE GENOMIC DNA]</scope>
    <source>
        <strain evidence="5 6">D20</strain>
    </source>
</reference>
<reference evidence="5 6" key="2">
    <citation type="submission" date="2018-04" db="EMBL/GenBank/DDBJ databases">
        <title>Thauera lacus sp. nov., isolated from an saline lake in Inner Mongolia, China.</title>
        <authorList>
            <person name="Liang Q.-Y."/>
        </authorList>
    </citation>
    <scope>NUCLEOTIDE SEQUENCE [LARGE SCALE GENOMIC DNA]</scope>
    <source>
        <strain evidence="5 6">D20</strain>
    </source>
</reference>
<dbReference type="RefSeq" id="WP_107494290.1">
    <property type="nucleotide sequence ID" value="NZ_PZKC01000012.1"/>
</dbReference>
<name>A0A2T4ICP0_9RHOO</name>
<dbReference type="Pfam" id="PF01041">
    <property type="entry name" value="DegT_DnrJ_EryC1"/>
    <property type="match status" value="1"/>
</dbReference>
<feature type="active site" description="Proton acceptor" evidence="2">
    <location>
        <position position="188"/>
    </location>
</feature>
<dbReference type="GO" id="GO:0000271">
    <property type="term" value="P:polysaccharide biosynthetic process"/>
    <property type="evidence" value="ECO:0007669"/>
    <property type="project" value="TreeGrafter"/>
</dbReference>
<dbReference type="AlphaFoldDB" id="A0A2T4ICP0"/>
<organism evidence="5 6">
    <name type="scientific">Pseudothauera lacus</name>
    <dbReference type="NCBI Taxonomy" id="2136175"/>
    <lineage>
        <taxon>Bacteria</taxon>
        <taxon>Pseudomonadati</taxon>
        <taxon>Pseudomonadota</taxon>
        <taxon>Betaproteobacteria</taxon>
        <taxon>Rhodocyclales</taxon>
        <taxon>Zoogloeaceae</taxon>
        <taxon>Pseudothauera</taxon>
    </lineage>
</organism>
<sequence length="388" mass="43104">MIPYGRQEITEEDVEAVVAVLRSDFLTQGPMVPRFEQAIADYCGGGHAVAVNSATSALHIACQALGLGPGDWLWTSPITFVASANCALYCGAQVDFVDIDPRTYNLCPRALEHKLIEAKPAGRLPKVVVPVHLCGQPCDMAAIHRLSREYGFRIIEDASHAIGGRYQGEPIGNCRYSDITVFSFHPVKIITTAEGGMALTQDAGLAHKMALLRSHGITRDPAQMTHEADGPWYYQQIELGFNYRMTELQAALGVSQMARLDDYVARRHQLAKRYDALLADLPVTRPWQHPDSYSGLHLYVVRLQLDQIGRPHRQVFESLREQGIGVNLHYIPVHTQPYYQRMGFKAGDYAEAERYYAEAISLPMYQTMTHAQQDAVVAALASALAPIR</sequence>
<dbReference type="PANTHER" id="PTHR30244">
    <property type="entry name" value="TRANSAMINASE"/>
    <property type="match status" value="1"/>
</dbReference>
<dbReference type="Gene3D" id="3.40.640.10">
    <property type="entry name" value="Type I PLP-dependent aspartate aminotransferase-like (Major domain)"/>
    <property type="match status" value="1"/>
</dbReference>
<dbReference type="GO" id="GO:0008483">
    <property type="term" value="F:transaminase activity"/>
    <property type="evidence" value="ECO:0007669"/>
    <property type="project" value="TreeGrafter"/>
</dbReference>
<dbReference type="InterPro" id="IPR015421">
    <property type="entry name" value="PyrdxlP-dep_Trfase_major"/>
</dbReference>
<keyword evidence="3 4" id="KW-0663">Pyridoxal phosphate</keyword>
<comment type="similarity">
    <text evidence="1 4">Belongs to the DegT/DnrJ/EryC1 family.</text>
</comment>
<proteinExistence type="inferred from homology"/>